<gene>
    <name evidence="1" type="ORF">SYYSPA8_37330</name>
</gene>
<dbReference type="EMBL" id="LC735414">
    <property type="protein sequence ID" value="BDT39584.1"/>
    <property type="molecule type" value="Genomic_DNA"/>
</dbReference>
<keyword evidence="2" id="KW-1185">Reference proteome</keyword>
<reference evidence="1 2" key="1">
    <citation type="submission" date="2022-10" db="EMBL/GenBank/DDBJ databases">
        <title>Draft genome sequence of Streptomyces sp. YSPA8.</title>
        <authorList>
            <person name="Moriuchi R."/>
            <person name="Dohra H."/>
            <person name="Yamamura H."/>
            <person name="Kodani S."/>
        </authorList>
    </citation>
    <scope>NUCLEOTIDE SEQUENCE [LARGE SCALE GENOMIC DNA]</scope>
    <source>
        <strain evidence="1 2">YSPA8</strain>
        <plasmid evidence="1 2">pYSPA8-1</plasmid>
    </source>
</reference>
<dbReference type="Proteomes" id="UP001291653">
    <property type="component" value="Plasmid pYSPA8-1"/>
</dbReference>
<protein>
    <submittedName>
        <fullName evidence="1">Uncharacterized protein</fullName>
    </submittedName>
</protein>
<organism evidence="1 2">
    <name type="scientific">Streptomyces yaizuensis</name>
    <dbReference type="NCBI Taxonomy" id="2989713"/>
    <lineage>
        <taxon>Bacteria</taxon>
        <taxon>Bacillati</taxon>
        <taxon>Actinomycetota</taxon>
        <taxon>Actinomycetes</taxon>
        <taxon>Kitasatosporales</taxon>
        <taxon>Streptomycetaceae</taxon>
        <taxon>Streptomyces</taxon>
    </lineage>
</organism>
<name>A0AA86IVH0_9ACTN</name>
<dbReference type="RefSeq" id="WP_323451942.1">
    <property type="nucleotide sequence ID" value="NZ_LC735414.1"/>
</dbReference>
<proteinExistence type="predicted"/>
<evidence type="ECO:0000313" key="1">
    <source>
        <dbReference type="EMBL" id="BDT39584.1"/>
    </source>
</evidence>
<dbReference type="AlphaFoldDB" id="A0AA86IVH0"/>
<keyword evidence="1" id="KW-0614">Plasmid</keyword>
<sequence length="186" mass="20891">MTRPIDRMSVSDIQEELRADLSLWPALDKPGESHVDLNVLRDGKTNQDNAAKYFVILHQQEWEPLSGYPGSDTHWKVLCRRCGWEGNMFNSHMRRNRRHKSCGGRLTDTGALRVLARVAVNRLRDPRHPFGRNLGYALDDLVHAERAEKLAGDSAAPTGLHAVLLGSALRNVRQALDQPVDGPPFI</sequence>
<evidence type="ECO:0000313" key="2">
    <source>
        <dbReference type="Proteomes" id="UP001291653"/>
    </source>
</evidence>
<geneLocation type="plasmid" evidence="1 2">
    <name>pYSPA8-1</name>
</geneLocation>
<accession>A0AA86IVH0</accession>